<reference evidence="1 2" key="1">
    <citation type="submission" date="2019-10" db="EMBL/GenBank/DDBJ databases">
        <title>Nocardia macrotermitis sp. nov. and Nocardia aurantia sp. nov., isolated from the gut of fungus growing-termite Macrotermes natalensis.</title>
        <authorList>
            <person name="Benndorf R."/>
            <person name="Schwitalla J."/>
            <person name="Martin K."/>
            <person name="De Beer W."/>
            <person name="Kaster A.-K."/>
            <person name="Vollmers J."/>
            <person name="Poulsen M."/>
            <person name="Beemelmanns C."/>
        </authorList>
    </citation>
    <scope>NUCLEOTIDE SEQUENCE [LARGE SCALE GENOMIC DNA]</scope>
    <source>
        <strain evidence="1 2">RB56</strain>
    </source>
</reference>
<dbReference type="AlphaFoldDB" id="A0A7K0DJQ6"/>
<evidence type="ECO:0000313" key="1">
    <source>
        <dbReference type="EMBL" id="MQY26043.1"/>
    </source>
</evidence>
<sequence>MAGLPENSRDITIDDFLRLRHGLEQEAHERIRALTAVLDDLATDRELCEIPPK</sequence>
<evidence type="ECO:0000313" key="2">
    <source>
        <dbReference type="Proteomes" id="UP000431401"/>
    </source>
</evidence>
<protein>
    <submittedName>
        <fullName evidence="1">Uncharacterized protein</fullName>
    </submittedName>
</protein>
<dbReference type="Proteomes" id="UP000431401">
    <property type="component" value="Unassembled WGS sequence"/>
</dbReference>
<comment type="caution">
    <text evidence="1">The sequence shown here is derived from an EMBL/GenBank/DDBJ whole genome shotgun (WGS) entry which is preliminary data.</text>
</comment>
<name>A0A7K0DJQ6_9NOCA</name>
<proteinExistence type="predicted"/>
<gene>
    <name evidence="1" type="ORF">NRB56_16030</name>
</gene>
<dbReference type="EMBL" id="WEGI01000003">
    <property type="protein sequence ID" value="MQY26043.1"/>
    <property type="molecule type" value="Genomic_DNA"/>
</dbReference>
<keyword evidence="2" id="KW-1185">Reference proteome</keyword>
<accession>A0A7K0DJQ6</accession>
<organism evidence="1 2">
    <name type="scientific">Nocardia aurantia</name>
    <dbReference type="NCBI Taxonomy" id="2585199"/>
    <lineage>
        <taxon>Bacteria</taxon>
        <taxon>Bacillati</taxon>
        <taxon>Actinomycetota</taxon>
        <taxon>Actinomycetes</taxon>
        <taxon>Mycobacteriales</taxon>
        <taxon>Nocardiaceae</taxon>
        <taxon>Nocardia</taxon>
    </lineage>
</organism>